<dbReference type="Gene3D" id="3.50.50.60">
    <property type="entry name" value="FAD/NAD(P)-binding domain"/>
    <property type="match status" value="1"/>
</dbReference>
<keyword evidence="2" id="KW-0285">Flavoprotein</keyword>
<dbReference type="InterPro" id="IPR036188">
    <property type="entry name" value="FAD/NAD-bd_sf"/>
</dbReference>
<name>A0AAV9PTZ6_9PEZI</name>
<comment type="similarity">
    <text evidence="1">Belongs to the paxM FAD-dependent monooxygenase family.</text>
</comment>
<comment type="caution">
    <text evidence="7">The sequence shown here is derived from an EMBL/GenBank/DDBJ whole genome shotgun (WGS) entry which is preliminary data.</text>
</comment>
<keyword evidence="3" id="KW-0274">FAD</keyword>
<feature type="domain" description="FAD-binding" evidence="6">
    <location>
        <begin position="2"/>
        <end position="359"/>
    </location>
</feature>
<organism evidence="7 8">
    <name type="scientific">Vermiconidia calcicola</name>
    <dbReference type="NCBI Taxonomy" id="1690605"/>
    <lineage>
        <taxon>Eukaryota</taxon>
        <taxon>Fungi</taxon>
        <taxon>Dikarya</taxon>
        <taxon>Ascomycota</taxon>
        <taxon>Pezizomycotina</taxon>
        <taxon>Dothideomycetes</taxon>
        <taxon>Dothideomycetidae</taxon>
        <taxon>Mycosphaerellales</taxon>
        <taxon>Extremaceae</taxon>
        <taxon>Vermiconidia</taxon>
    </lineage>
</organism>
<evidence type="ECO:0000256" key="2">
    <source>
        <dbReference type="ARBA" id="ARBA00022630"/>
    </source>
</evidence>
<evidence type="ECO:0000256" key="1">
    <source>
        <dbReference type="ARBA" id="ARBA00007992"/>
    </source>
</evidence>
<evidence type="ECO:0000313" key="8">
    <source>
        <dbReference type="Proteomes" id="UP001345827"/>
    </source>
</evidence>
<dbReference type="Proteomes" id="UP001345827">
    <property type="component" value="Unassembled WGS sequence"/>
</dbReference>
<keyword evidence="4" id="KW-0560">Oxidoreductase</keyword>
<reference evidence="7 8" key="1">
    <citation type="submission" date="2023-06" db="EMBL/GenBank/DDBJ databases">
        <title>Black Yeasts Isolated from many extreme environments.</title>
        <authorList>
            <person name="Coleine C."/>
            <person name="Stajich J.E."/>
            <person name="Selbmann L."/>
        </authorList>
    </citation>
    <scope>NUCLEOTIDE SEQUENCE [LARGE SCALE GENOMIC DNA]</scope>
    <source>
        <strain evidence="7 8">CCFEE 5887</strain>
    </source>
</reference>
<gene>
    <name evidence="7" type="ORF">LTR25_010612</name>
</gene>
<dbReference type="PANTHER" id="PTHR13789:SF309">
    <property type="entry name" value="PUTATIVE (AFU_ORTHOLOGUE AFUA_6G14510)-RELATED"/>
    <property type="match status" value="1"/>
</dbReference>
<dbReference type="InterPro" id="IPR050493">
    <property type="entry name" value="FAD-dep_Monooxygenase_BioMet"/>
</dbReference>
<dbReference type="PRINTS" id="PR00420">
    <property type="entry name" value="RNGMNOXGNASE"/>
</dbReference>
<proteinExistence type="inferred from homology"/>
<keyword evidence="5" id="KW-0503">Monooxygenase</keyword>
<dbReference type="EMBL" id="JAXLQG010000028">
    <property type="protein sequence ID" value="KAK5528097.1"/>
    <property type="molecule type" value="Genomic_DNA"/>
</dbReference>
<dbReference type="PANTHER" id="PTHR13789">
    <property type="entry name" value="MONOOXYGENASE"/>
    <property type="match status" value="1"/>
</dbReference>
<dbReference type="Pfam" id="PF01494">
    <property type="entry name" value="FAD_binding_3"/>
    <property type="match status" value="1"/>
</dbReference>
<accession>A0AAV9PTZ6</accession>
<protein>
    <recommendedName>
        <fullName evidence="6">FAD-binding domain-containing protein</fullName>
    </recommendedName>
</protein>
<dbReference type="GO" id="GO:0071949">
    <property type="term" value="F:FAD binding"/>
    <property type="evidence" value="ECO:0007669"/>
    <property type="project" value="InterPro"/>
</dbReference>
<evidence type="ECO:0000259" key="6">
    <source>
        <dbReference type="Pfam" id="PF01494"/>
    </source>
</evidence>
<dbReference type="InterPro" id="IPR002938">
    <property type="entry name" value="FAD-bd"/>
</dbReference>
<evidence type="ECO:0000256" key="3">
    <source>
        <dbReference type="ARBA" id="ARBA00022827"/>
    </source>
</evidence>
<sequence length="409" mass="45408">MKIIILGAGIAGLATALALTKWLPEAPDIIILETRPQPSTIGGAIGLTPNAQRCLYHLGVLPRIQAKGLGIVVDKIELFTIYTGTKLGHIDFTGDEGNGLGEPALKGLRIMRADLLQSLVDAIRSLSNIQLEYGRHPTRIQESPEGVAVDLVAGTMSADLVIGCDGIHSFTRTTLVDPERIPVYTGIAAVFGFADLQESARPPWQDTGLCQSQRGSLMTTYYEATRTRQYVAAIMETKEVLSREGWLAQGSQQDKIKHDVSSRYAGSAIKFLDPLIEATDHWTLYPVYKLAPQGKWCSKRTILLGDAAHAMPPQGESAGHALEDAILFARVMQHSMDKGLDEVFSAYERVRRGRIDQAYAEAVFGWETQKDSGWFTFVLRNWFTSWYLWWTSTSRCQRYKEDVATMRLE</sequence>
<evidence type="ECO:0000313" key="7">
    <source>
        <dbReference type="EMBL" id="KAK5528097.1"/>
    </source>
</evidence>
<dbReference type="AlphaFoldDB" id="A0AAV9PTZ6"/>
<keyword evidence="8" id="KW-1185">Reference proteome</keyword>
<dbReference type="SUPFAM" id="SSF51905">
    <property type="entry name" value="FAD/NAD(P)-binding domain"/>
    <property type="match status" value="1"/>
</dbReference>
<evidence type="ECO:0000256" key="5">
    <source>
        <dbReference type="ARBA" id="ARBA00023033"/>
    </source>
</evidence>
<dbReference type="GO" id="GO:0004497">
    <property type="term" value="F:monooxygenase activity"/>
    <property type="evidence" value="ECO:0007669"/>
    <property type="project" value="UniProtKB-KW"/>
</dbReference>
<evidence type="ECO:0000256" key="4">
    <source>
        <dbReference type="ARBA" id="ARBA00023002"/>
    </source>
</evidence>